<dbReference type="Gene3D" id="3.20.20.470">
    <property type="entry name" value="Glucansucrase"/>
    <property type="match status" value="1"/>
</dbReference>
<dbReference type="EMBL" id="AEKO01000005">
    <property type="protein sequence ID" value="EFQ59949.1"/>
    <property type="molecule type" value="Genomic_DNA"/>
</dbReference>
<proteinExistence type="predicted"/>
<evidence type="ECO:0000313" key="1">
    <source>
        <dbReference type="EMBL" id="EFQ59949.1"/>
    </source>
</evidence>
<organism evidence="1 2">
    <name type="scientific">Streptococcus vestibularis F0396</name>
    <dbReference type="NCBI Taxonomy" id="904306"/>
    <lineage>
        <taxon>Bacteria</taxon>
        <taxon>Bacillati</taxon>
        <taxon>Bacillota</taxon>
        <taxon>Bacilli</taxon>
        <taxon>Lactobacillales</taxon>
        <taxon>Streptococcaceae</taxon>
        <taxon>Streptococcus</taxon>
    </lineage>
</organism>
<dbReference type="AlphaFoldDB" id="E3CNT8"/>
<gene>
    <name evidence="1" type="ORF">HMPREF9192_1551</name>
</gene>
<name>E3CNT8_STRVE</name>
<sequence>MRTAMTLTVSNNNKYGSKKDLRDILKALHKQMYSSHC</sequence>
<protein>
    <submittedName>
        <fullName evidence="1">Uncharacterized protein</fullName>
    </submittedName>
</protein>
<comment type="caution">
    <text evidence="1">The sequence shown here is derived from an EMBL/GenBank/DDBJ whole genome shotgun (WGS) entry which is preliminary data.</text>
</comment>
<accession>E3CNT8</accession>
<dbReference type="Proteomes" id="UP000004896">
    <property type="component" value="Unassembled WGS sequence"/>
</dbReference>
<reference evidence="1 2" key="1">
    <citation type="submission" date="2010-10" db="EMBL/GenBank/DDBJ databases">
        <authorList>
            <person name="Durkin A.S."/>
            <person name="Madupu R."/>
            <person name="Torralba M."/>
            <person name="Gillis M."/>
            <person name="Methe B."/>
            <person name="Sutton G."/>
            <person name="Nelson K.E."/>
        </authorList>
    </citation>
    <scope>NUCLEOTIDE SEQUENCE [LARGE SCALE GENOMIC DNA]</scope>
    <source>
        <strain evidence="1 2">F0396</strain>
    </source>
</reference>
<evidence type="ECO:0000313" key="2">
    <source>
        <dbReference type="Proteomes" id="UP000004896"/>
    </source>
</evidence>